<evidence type="ECO:0000259" key="1">
    <source>
        <dbReference type="Pfam" id="PF13400"/>
    </source>
</evidence>
<dbReference type="Proteomes" id="UP000186364">
    <property type="component" value="Unassembled WGS sequence"/>
</dbReference>
<sequence>MAVIGALAIPVLIGFGALVVDYGRALNTQSERQRVADLASYAGALAYGASGSTQRMHAAAAHIGALHNVAESAMAIDLIDSPRTSGAKAVNVTIASAQNVLLAKVLQAGDLVIKASASAEVGTASSSGGNGCIIALDSAGTGVTMSGGTSLNVPNCTVASNATITSPCGTKIVTKAALYNSSSPPDQPSWCQTIQKQDGTPAPISKAVTADPLAAHSGVLAAVARFGEQASLNAPARPRAVDGDDLEFDRWDQSKRQALDKALKAQGCRASYSDIWRVTCTSTTLTFGNFLIGSSLTVEFNLSGPASTVYNFKSIRSTGGGNFKFGPGTFNVPGGISLNGDTGSFGAGNFRIGPSSDCGFSLCGNSNGTLSFAGPSDFELSDGLKVSGSNVTTLGTGSSNAYKIGKSQQGQSILVESGTAILSDASATASIFRLWGKVQSGGGTCLTFPAASQHDIMGSIDVSGALELGSGPYTVDGYFGLGQNNGGAVTCQGREISLSARDVTVTLSGKETMSSQACSNTAFCASAGYKNMVLRAPESGKFAQLAVIGPTNIAAGATLTSGASGSNISGAFYFPNAPISMSGGASAQDVCLFLIGSAISISGGSAAASQCDKLLSAGGGSGGKSVRLVR</sequence>
<evidence type="ECO:0000313" key="2">
    <source>
        <dbReference type="EMBL" id="OLP61944.1"/>
    </source>
</evidence>
<accession>A0A1Q9B1R5</accession>
<feature type="domain" description="Putative Flp pilus-assembly TadG-like N-terminal" evidence="1">
    <location>
        <begin position="2"/>
        <end position="44"/>
    </location>
</feature>
<organism evidence="2 3">
    <name type="scientific">Xaviernesmea oryzae</name>
    <dbReference type="NCBI Taxonomy" id="464029"/>
    <lineage>
        <taxon>Bacteria</taxon>
        <taxon>Pseudomonadati</taxon>
        <taxon>Pseudomonadota</taxon>
        <taxon>Alphaproteobacteria</taxon>
        <taxon>Hyphomicrobiales</taxon>
        <taxon>Rhizobiaceae</taxon>
        <taxon>Rhizobium/Agrobacterium group</taxon>
        <taxon>Xaviernesmea</taxon>
    </lineage>
</organism>
<gene>
    <name evidence="2" type="ORF">BJF93_07400</name>
</gene>
<dbReference type="Pfam" id="PF13400">
    <property type="entry name" value="Tad"/>
    <property type="match status" value="1"/>
</dbReference>
<proteinExistence type="predicted"/>
<comment type="caution">
    <text evidence="2">The sequence shown here is derived from an EMBL/GenBank/DDBJ whole genome shotgun (WGS) entry which is preliminary data.</text>
</comment>
<dbReference type="RefSeq" id="WP_075625962.1">
    <property type="nucleotide sequence ID" value="NZ_FOAM01000005.1"/>
</dbReference>
<dbReference type="AlphaFoldDB" id="A0A1Q9B1R5"/>
<reference evidence="2 3" key="1">
    <citation type="submission" date="2016-09" db="EMBL/GenBank/DDBJ databases">
        <title>Rhizobium sp. nov., a novel species isolated from the rice rhizosphere.</title>
        <authorList>
            <person name="Zhao J."/>
            <person name="Zhang X."/>
        </authorList>
    </citation>
    <scope>NUCLEOTIDE SEQUENCE [LARGE SCALE GENOMIC DNA]</scope>
    <source>
        <strain evidence="2 3">1.7048</strain>
    </source>
</reference>
<evidence type="ECO:0000313" key="3">
    <source>
        <dbReference type="Proteomes" id="UP000186364"/>
    </source>
</evidence>
<protein>
    <recommendedName>
        <fullName evidence="1">Putative Flp pilus-assembly TadG-like N-terminal domain-containing protein</fullName>
    </recommendedName>
</protein>
<name>A0A1Q9B1R5_9HYPH</name>
<dbReference type="EMBL" id="MKIP01000029">
    <property type="protein sequence ID" value="OLP61944.1"/>
    <property type="molecule type" value="Genomic_DNA"/>
</dbReference>
<dbReference type="InterPro" id="IPR028087">
    <property type="entry name" value="Tad_N"/>
</dbReference>
<keyword evidence="3" id="KW-1185">Reference proteome</keyword>